<dbReference type="Proteomes" id="UP000236447">
    <property type="component" value="Plasmid pP88_a"/>
</dbReference>
<name>A0A2I7LSD7_9RHOB</name>
<geneLocation type="plasmid" evidence="10">
    <name>pP88_a</name>
</geneLocation>
<geneLocation type="plasmid" evidence="11">
    <name>pp88_a</name>
</geneLocation>
<feature type="transmembrane region" description="Helical" evidence="7">
    <location>
        <begin position="97"/>
        <end position="117"/>
    </location>
</feature>
<accession>A0A2I7LSD7</accession>
<geneLocation type="plasmid" evidence="9 12">
    <name>pP66_a</name>
</geneLocation>
<dbReference type="InterPro" id="IPR036259">
    <property type="entry name" value="MFS_trans_sf"/>
</dbReference>
<evidence type="ECO:0000313" key="10">
    <source>
        <dbReference type="EMBL" id="AUR01131.1"/>
    </source>
</evidence>
<dbReference type="PRINTS" id="PR01837">
    <property type="entry name" value="MGTCSAPBPROT"/>
</dbReference>
<reference evidence="10 11" key="1">
    <citation type="journal article" date="2017" name="Front. Microbiol.">
        <title>Phaeobacter piscinae sp. nov., a species of the Roseobacter group and potential aquaculture probiont.</title>
        <authorList>
            <person name="Sonnenschein E.C."/>
            <person name="Phippen C.B.W."/>
            <person name="Nielsen K.F."/>
            <person name="Mateiu R.V."/>
            <person name="Melchiorsen J."/>
            <person name="Gram L."/>
            <person name="Overmann J."/>
            <person name="Freese H.M."/>
        </authorList>
    </citation>
    <scope>NUCLEOTIDE SEQUENCE [LARGE SCALE GENOMIC DNA]</scope>
    <source>
        <strain evidence="10 11">P88</strain>
        <plasmid evidence="11">pp88_a</plasmid>
        <plasmid evidence="10">pP88_a</plasmid>
    </source>
</reference>
<evidence type="ECO:0000256" key="1">
    <source>
        <dbReference type="ARBA" id="ARBA00004651"/>
    </source>
</evidence>
<dbReference type="EMBL" id="CP010726">
    <property type="protein sequence ID" value="AUR01131.1"/>
    <property type="molecule type" value="Genomic_DNA"/>
</dbReference>
<evidence type="ECO:0000259" key="8">
    <source>
        <dbReference type="Pfam" id="PF02308"/>
    </source>
</evidence>
<dbReference type="Pfam" id="PF02308">
    <property type="entry name" value="MgtC"/>
    <property type="match status" value="1"/>
</dbReference>
<organism evidence="10 11">
    <name type="scientific">Phaeobacter inhibens</name>
    <dbReference type="NCBI Taxonomy" id="221822"/>
    <lineage>
        <taxon>Bacteria</taxon>
        <taxon>Pseudomonadati</taxon>
        <taxon>Pseudomonadota</taxon>
        <taxon>Alphaproteobacteria</taxon>
        <taxon>Rhodobacterales</taxon>
        <taxon>Roseobacteraceae</taxon>
        <taxon>Phaeobacter</taxon>
    </lineage>
</organism>
<dbReference type="AlphaFoldDB" id="A0A2I7LSD7"/>
<keyword evidence="3" id="KW-1003">Cell membrane</keyword>
<keyword evidence="4 7" id="KW-0812">Transmembrane</keyword>
<keyword evidence="5 7" id="KW-1133">Transmembrane helix</keyword>
<dbReference type="EMBL" id="CP010706">
    <property type="protein sequence ID" value="AUQ96619.1"/>
    <property type="molecule type" value="Genomic_DNA"/>
</dbReference>
<feature type="transmembrane region" description="Helical" evidence="7">
    <location>
        <begin position="63"/>
        <end position="85"/>
    </location>
</feature>
<evidence type="ECO:0000256" key="3">
    <source>
        <dbReference type="ARBA" id="ARBA00022475"/>
    </source>
</evidence>
<sequence>MAVSRHSLCISAAPLERSTMSASQTAAMIAYDSFLLRCCLAVALGLLIGLDREIKKKPLGARAYMLICLGCCALTMLTLNLAATAQEGTAAVDPSRTIQGIVGGIGFLGAGAIMSTTETGKLRGVGSGAAIWVVGVVGIAVGFGFIAEAASVALLAFLILTIVDWAQQHRPDLDNGRDTSDGED</sequence>
<comment type="similarity">
    <text evidence="2 7">Belongs to the MgtC/SapB family.</text>
</comment>
<keyword evidence="7" id="KW-0997">Cell inner membrane</keyword>
<keyword evidence="6 7" id="KW-0472">Membrane</keyword>
<reference evidence="11 12" key="2">
    <citation type="journal article" date="2017" name="Genome Biol. Evol.">
        <title>Trajectories and Drivers of Genome Evolution in Surface-Associated Marine Phaeobacter.</title>
        <authorList>
            <person name="Freese H.M."/>
            <person name="Sikorski J."/>
            <person name="Bunk B."/>
            <person name="Scheuner C."/>
            <person name="Meier-Kolthoff J.P."/>
            <person name="Sproer C."/>
            <person name="Gram L."/>
            <person name="Overmann J."/>
        </authorList>
    </citation>
    <scope>NUCLEOTIDE SEQUENCE [LARGE SCALE GENOMIC DNA]</scope>
    <source>
        <strain evidence="9 12">P66</strain>
        <strain evidence="10 11">P88</strain>
        <plasmid evidence="9 12">pP66_a</plasmid>
        <plasmid evidence="10">pP88_a</plasmid>
        <plasmid evidence="11">pp88_a</plasmid>
    </source>
</reference>
<gene>
    <name evidence="9" type="ORF">PhaeoP66_03892</name>
    <name evidence="10" type="ORF">PhaeoP88_03818</name>
</gene>
<evidence type="ECO:0000313" key="9">
    <source>
        <dbReference type="EMBL" id="AUQ96619.1"/>
    </source>
</evidence>
<dbReference type="InterPro" id="IPR003416">
    <property type="entry name" value="MgtC/SapB/SrpB/YhiD_fam"/>
</dbReference>
<dbReference type="GO" id="GO:0005886">
    <property type="term" value="C:plasma membrane"/>
    <property type="evidence" value="ECO:0007669"/>
    <property type="project" value="UniProtKB-SubCell"/>
</dbReference>
<dbReference type="InterPro" id="IPR049177">
    <property type="entry name" value="MgtC_SapB_SrpB_YhiD_N"/>
</dbReference>
<evidence type="ECO:0000313" key="11">
    <source>
        <dbReference type="Proteomes" id="UP000236447"/>
    </source>
</evidence>
<evidence type="ECO:0000256" key="2">
    <source>
        <dbReference type="ARBA" id="ARBA00009298"/>
    </source>
</evidence>
<dbReference type="PANTHER" id="PTHR33778">
    <property type="entry name" value="PROTEIN MGTC"/>
    <property type="match status" value="1"/>
</dbReference>
<evidence type="ECO:0000256" key="4">
    <source>
        <dbReference type="ARBA" id="ARBA00022692"/>
    </source>
</evidence>
<feature type="domain" description="MgtC/SapB/SrpB/YhiD N-terminal" evidence="8">
    <location>
        <begin position="39"/>
        <end position="167"/>
    </location>
</feature>
<proteinExistence type="inferred from homology"/>
<feature type="transmembrane region" description="Helical" evidence="7">
    <location>
        <begin position="129"/>
        <end position="162"/>
    </location>
</feature>
<keyword evidence="10" id="KW-0614">Plasmid</keyword>
<keyword evidence="12" id="KW-1185">Reference proteome</keyword>
<comment type="subcellular location">
    <subcellularLocation>
        <location evidence="7">Cell inner membrane</location>
        <topology evidence="7">Multi-pass membrane protein</topology>
    </subcellularLocation>
    <subcellularLocation>
        <location evidence="1">Cell membrane</location>
        <topology evidence="1">Multi-pass membrane protein</topology>
    </subcellularLocation>
</comment>
<protein>
    <recommendedName>
        <fullName evidence="7">Protein MgtC</fullName>
    </recommendedName>
</protein>
<dbReference type="SUPFAM" id="SSF103473">
    <property type="entry name" value="MFS general substrate transporter"/>
    <property type="match status" value="1"/>
</dbReference>
<evidence type="ECO:0000313" key="12">
    <source>
        <dbReference type="Proteomes" id="UP000236536"/>
    </source>
</evidence>
<dbReference type="Proteomes" id="UP000236536">
    <property type="component" value="Plasmid pP66_a"/>
</dbReference>
<evidence type="ECO:0000256" key="7">
    <source>
        <dbReference type="RuleBase" id="RU365041"/>
    </source>
</evidence>
<feature type="transmembrane region" description="Helical" evidence="7">
    <location>
        <begin position="33"/>
        <end position="51"/>
    </location>
</feature>
<reference evidence="9 12" key="3">
    <citation type="journal article" date="2017" name="Int. J. Syst. Evol. Microbiol.">
        <title>Adaptation of Surface-Associated Bacteria to the Open Ocean: A Genomically Distinct Subpopulation of Phaeobacter gallaeciensis Colonizes Pacific Mesozooplankton.</title>
        <authorList>
            <person name="Freese H.M."/>
            <person name="Methner A."/>
            <person name="Overmann J."/>
        </authorList>
    </citation>
    <scope>NUCLEOTIDE SEQUENCE [LARGE SCALE GENOMIC DNA]</scope>
    <source>
        <strain evidence="9 12">P66</strain>
        <plasmid evidence="9 12">pP66_a</plasmid>
    </source>
</reference>
<evidence type="ECO:0000256" key="6">
    <source>
        <dbReference type="ARBA" id="ARBA00023136"/>
    </source>
</evidence>
<dbReference type="OMA" id="AANLWLT"/>
<dbReference type="PANTHER" id="PTHR33778:SF1">
    <property type="entry name" value="MAGNESIUM TRANSPORTER YHID-RELATED"/>
    <property type="match status" value="1"/>
</dbReference>
<evidence type="ECO:0000256" key="5">
    <source>
        <dbReference type="ARBA" id="ARBA00022989"/>
    </source>
</evidence>